<dbReference type="PANTHER" id="PTHR43520:SF8">
    <property type="entry name" value="P-TYPE CU(+) TRANSPORTER"/>
    <property type="match status" value="1"/>
</dbReference>
<feature type="region of interest" description="Disordered" evidence="7">
    <location>
        <begin position="1"/>
        <end position="93"/>
    </location>
</feature>
<comment type="subcellular location">
    <subcellularLocation>
        <location evidence="1">Membrane</location>
        <topology evidence="1">Multi-pass membrane protein</topology>
    </subcellularLocation>
</comment>
<sequence>MANEADDVRDPDTSGYLGKDSIRQTAENAEIAANTSAIGPGSDGDDEERSAESSENAETSGDDEQQGAETGEDSADSGGTDDASAPADPEEATGDYEVAEGLESDDSSETSALGRCIEDAHEAARKAGFAVGGEPDSTDHSGWAAVGDGDLPGRPHVSYSFLLENLPAVPDVNEVEAAVEQLDGVQCRIVYPSSTAWVTAPDTMSPAVILETFAKHGIAATMSETSLLRYAARAQTAEHHARRKPVKDMPSRMRRRRRMAARSMDKARRAGYGQPRQEYKHEDVLYTARDLVTPARMWLALVLTIPVLVMAYFEPAQFDGWQWVSLALATPVVTWCAFPFHRAMLGGVRRGIAALDGASSIAAIIAYVWSAAVIAFAPTGHRGWHSAFSWFASTQGTADGPELFLDVACGITTLLLIGRRYSIRARTLLIDELADASVDPHTEYIRISKKRGGADCAEEKIPVAEINRGDDIVVHAGETIPVDGKIMGGRALLRPGLIDVHEPVDVKVGSVVYAGSVIREGEIKVRAQRTGHATRWQAVHHWLTDVERRQRYASVQYARAAALLLPVAMTVAFFSFILWGLIARDYNAALRTALTVLSGVAPPALALSPALALRLGVESAVRNGILVREGEVLRQLEDVDTVVFNRVGTLAEPKMFIESVTALEGESEEMVLRIAGALSMESAHPASRALVHGAREARSQSDDDPHVPARYELVSMDQEPSGDITGRIALTYVDEEGHETVTQVDARLWRPVNLSNLRGALAVAATSGGTPVVVNWKGKNRGVVTLFDPFKDDADEAVMALESRGLETVMLTRDTYPVARRYADYLGISNVLAGIMHDRKPGAIRNLRAVGARVAAVGDNTVTDALRAANVSMMYATADDIETGQQRRRRLSAVLLRNDVMAVPQLIVHAQRVGAIIDRNQILAWGYNIAVLVAAVAGVIPPIVATVLMLGASLLIEVLSMRARRFPRIDRL</sequence>
<feature type="compositionally biased region" description="Acidic residues" evidence="7">
    <location>
        <begin position="60"/>
        <end position="75"/>
    </location>
</feature>
<evidence type="ECO:0000256" key="6">
    <source>
        <dbReference type="ARBA" id="ARBA00023136"/>
    </source>
</evidence>
<dbReference type="InterPro" id="IPR036412">
    <property type="entry name" value="HAD-like_sf"/>
</dbReference>
<dbReference type="SUPFAM" id="SSF81665">
    <property type="entry name" value="Calcium ATPase, transmembrane domain M"/>
    <property type="match status" value="1"/>
</dbReference>
<dbReference type="InterPro" id="IPR008250">
    <property type="entry name" value="ATPase_P-typ_transduc_dom_A_sf"/>
</dbReference>
<dbReference type="InterPro" id="IPR023214">
    <property type="entry name" value="HAD_sf"/>
</dbReference>
<dbReference type="Gene3D" id="2.70.150.10">
    <property type="entry name" value="Calcium-transporting ATPase, cytoplasmic transduction domain A"/>
    <property type="match status" value="1"/>
</dbReference>
<feature type="transmembrane region" description="Helical" evidence="8">
    <location>
        <begin position="297"/>
        <end position="314"/>
    </location>
</feature>
<accession>A0A1N7IMQ0</accession>
<evidence type="ECO:0000256" key="1">
    <source>
        <dbReference type="ARBA" id="ARBA00004141"/>
    </source>
</evidence>
<keyword evidence="4" id="KW-1278">Translocase</keyword>
<dbReference type="InterPro" id="IPR023299">
    <property type="entry name" value="ATPase_P-typ_cyto_dom_N"/>
</dbReference>
<evidence type="ECO:0000256" key="4">
    <source>
        <dbReference type="ARBA" id="ARBA00022967"/>
    </source>
</evidence>
<dbReference type="Proteomes" id="UP000186292">
    <property type="component" value="Unassembled WGS sequence"/>
</dbReference>
<feature type="transmembrane region" description="Helical" evidence="8">
    <location>
        <begin position="588"/>
        <end position="613"/>
    </location>
</feature>
<keyword evidence="11" id="KW-1185">Reference proteome</keyword>
<dbReference type="SUPFAM" id="SSF56784">
    <property type="entry name" value="HAD-like"/>
    <property type="match status" value="1"/>
</dbReference>
<keyword evidence="2 8" id="KW-0812">Transmembrane</keyword>
<dbReference type="GO" id="GO:0055070">
    <property type="term" value="P:copper ion homeostasis"/>
    <property type="evidence" value="ECO:0007669"/>
    <property type="project" value="TreeGrafter"/>
</dbReference>
<dbReference type="InterPro" id="IPR023298">
    <property type="entry name" value="ATPase_P-typ_TM_dom_sf"/>
</dbReference>
<gene>
    <name evidence="10" type="ORF">SAMN05444817_10158</name>
</gene>
<feature type="transmembrane region" description="Helical" evidence="8">
    <location>
        <begin position="557"/>
        <end position="582"/>
    </location>
</feature>
<feature type="transmembrane region" description="Helical" evidence="8">
    <location>
        <begin position="400"/>
        <end position="418"/>
    </location>
</feature>
<evidence type="ECO:0000256" key="2">
    <source>
        <dbReference type="ARBA" id="ARBA00022692"/>
    </source>
</evidence>
<evidence type="ECO:0000313" key="11">
    <source>
        <dbReference type="Proteomes" id="UP000186292"/>
    </source>
</evidence>
<feature type="compositionally biased region" description="Low complexity" evidence="7">
    <location>
        <begin position="76"/>
        <end position="87"/>
    </location>
</feature>
<dbReference type="PANTHER" id="PTHR43520">
    <property type="entry name" value="ATP7, ISOFORM B"/>
    <property type="match status" value="1"/>
</dbReference>
<reference evidence="11" key="1">
    <citation type="submission" date="2017-01" db="EMBL/GenBank/DDBJ databases">
        <authorList>
            <person name="Varghese N."/>
            <person name="Submissions S."/>
        </authorList>
    </citation>
    <scope>NUCLEOTIDE SEQUENCE [LARGE SCALE GENOMIC DNA]</scope>
    <source>
        <strain evidence="11">DSM 44531</strain>
    </source>
</reference>
<dbReference type="Pfam" id="PF00122">
    <property type="entry name" value="E1-E2_ATPase"/>
    <property type="match status" value="1"/>
</dbReference>
<feature type="transmembrane region" description="Helical" evidence="8">
    <location>
        <begin position="361"/>
        <end position="380"/>
    </location>
</feature>
<dbReference type="GO" id="GO:0000166">
    <property type="term" value="F:nucleotide binding"/>
    <property type="evidence" value="ECO:0007669"/>
    <property type="project" value="InterPro"/>
</dbReference>
<dbReference type="OrthoDB" id="4423159at2"/>
<evidence type="ECO:0000313" key="10">
    <source>
        <dbReference type="EMBL" id="SIS38332.1"/>
    </source>
</evidence>
<dbReference type="Gene3D" id="3.40.1110.10">
    <property type="entry name" value="Calcium-transporting ATPase, cytoplasmic domain N"/>
    <property type="match status" value="1"/>
</dbReference>
<keyword evidence="3" id="KW-0479">Metal-binding</keyword>
<dbReference type="STRING" id="1161099.SAMN05444817_10158"/>
<evidence type="ECO:0000256" key="5">
    <source>
        <dbReference type="ARBA" id="ARBA00022989"/>
    </source>
</evidence>
<evidence type="ECO:0000256" key="7">
    <source>
        <dbReference type="SAM" id="MobiDB-lite"/>
    </source>
</evidence>
<dbReference type="GO" id="GO:0043682">
    <property type="term" value="F:P-type divalent copper transporter activity"/>
    <property type="evidence" value="ECO:0007669"/>
    <property type="project" value="TreeGrafter"/>
</dbReference>
<evidence type="ECO:0000256" key="8">
    <source>
        <dbReference type="SAM" id="Phobius"/>
    </source>
</evidence>
<protein>
    <submittedName>
        <fullName evidence="10">Cu+-exporting ATPase</fullName>
    </submittedName>
</protein>
<feature type="compositionally biased region" description="Basic and acidic residues" evidence="7">
    <location>
        <begin position="1"/>
        <end position="12"/>
    </location>
</feature>
<evidence type="ECO:0000256" key="3">
    <source>
        <dbReference type="ARBA" id="ARBA00022723"/>
    </source>
</evidence>
<dbReference type="AlphaFoldDB" id="A0A1N7IMQ0"/>
<dbReference type="Gene3D" id="3.40.50.1000">
    <property type="entry name" value="HAD superfamily/HAD-like"/>
    <property type="match status" value="1"/>
</dbReference>
<dbReference type="GO" id="GO:0005507">
    <property type="term" value="F:copper ion binding"/>
    <property type="evidence" value="ECO:0007669"/>
    <property type="project" value="TreeGrafter"/>
</dbReference>
<dbReference type="InterPro" id="IPR059000">
    <property type="entry name" value="ATPase_P-type_domA"/>
</dbReference>
<dbReference type="RefSeq" id="WP_084560432.1">
    <property type="nucleotide sequence ID" value="NZ_CP046976.1"/>
</dbReference>
<feature type="compositionally biased region" description="Polar residues" evidence="7">
    <location>
        <begin position="23"/>
        <end position="37"/>
    </location>
</feature>
<feature type="domain" description="P-type ATPase A" evidence="9">
    <location>
        <begin position="455"/>
        <end position="539"/>
    </location>
</feature>
<dbReference type="GO" id="GO:0016020">
    <property type="term" value="C:membrane"/>
    <property type="evidence" value="ECO:0007669"/>
    <property type="project" value="UniProtKB-SubCell"/>
</dbReference>
<organism evidence="10 11">
    <name type="scientific">Corynebacterium appendicis CIP 107643</name>
    <dbReference type="NCBI Taxonomy" id="1161099"/>
    <lineage>
        <taxon>Bacteria</taxon>
        <taxon>Bacillati</taxon>
        <taxon>Actinomycetota</taxon>
        <taxon>Actinomycetes</taxon>
        <taxon>Mycobacteriales</taxon>
        <taxon>Corynebacteriaceae</taxon>
        <taxon>Corynebacterium</taxon>
    </lineage>
</organism>
<feature type="transmembrane region" description="Helical" evidence="8">
    <location>
        <begin position="320"/>
        <end position="340"/>
    </location>
</feature>
<name>A0A1N7IMQ0_9CORY</name>
<dbReference type="SUPFAM" id="SSF81653">
    <property type="entry name" value="Calcium ATPase, transduction domain A"/>
    <property type="match status" value="1"/>
</dbReference>
<keyword evidence="5 8" id="KW-1133">Transmembrane helix</keyword>
<keyword evidence="6 8" id="KW-0472">Membrane</keyword>
<evidence type="ECO:0000259" key="9">
    <source>
        <dbReference type="Pfam" id="PF00122"/>
    </source>
</evidence>
<proteinExistence type="predicted"/>
<dbReference type="Pfam" id="PF00702">
    <property type="entry name" value="Hydrolase"/>
    <property type="match status" value="1"/>
</dbReference>
<feature type="transmembrane region" description="Helical" evidence="8">
    <location>
        <begin position="922"/>
        <end position="940"/>
    </location>
</feature>
<dbReference type="EMBL" id="FTOF01000001">
    <property type="protein sequence ID" value="SIS38332.1"/>
    <property type="molecule type" value="Genomic_DNA"/>
</dbReference>